<dbReference type="SUPFAM" id="SSF63411">
    <property type="entry name" value="LuxS/MPP-like metallohydrolase"/>
    <property type="match status" value="1"/>
</dbReference>
<dbReference type="GO" id="GO:0046872">
    <property type="term" value="F:metal ion binding"/>
    <property type="evidence" value="ECO:0007669"/>
    <property type="project" value="InterPro"/>
</dbReference>
<sequence length="104" mass="11876">MGTSGENIEKAVRLIDSSIEKIKQDTYIFNKQLIKKLIKNIELKTALRSEKSVQLAKDLACSEIMYSSNDIIYKMPEILSEVTSEEISRVINKVLNFPTIQIIK</sequence>
<comment type="caution">
    <text evidence="1">The sequence shown here is derived from an EMBL/GenBank/DDBJ whole genome shotgun (WGS) entry which is preliminary data.</text>
</comment>
<dbReference type="InterPro" id="IPR011249">
    <property type="entry name" value="Metalloenz_LuxS/M16"/>
</dbReference>
<organism evidence="1">
    <name type="scientific">bioreactor metagenome</name>
    <dbReference type="NCBI Taxonomy" id="1076179"/>
    <lineage>
        <taxon>unclassified sequences</taxon>
        <taxon>metagenomes</taxon>
        <taxon>ecological metagenomes</taxon>
    </lineage>
</organism>
<protein>
    <recommendedName>
        <fullName evidence="2">Peptidase M16 C-terminal domain-containing protein</fullName>
    </recommendedName>
</protein>
<dbReference type="AlphaFoldDB" id="A0A645C5Y7"/>
<dbReference type="EMBL" id="VSSQ01025120">
    <property type="protein sequence ID" value="MPM73049.1"/>
    <property type="molecule type" value="Genomic_DNA"/>
</dbReference>
<name>A0A645C5Y7_9ZZZZ</name>
<evidence type="ECO:0008006" key="2">
    <source>
        <dbReference type="Google" id="ProtNLM"/>
    </source>
</evidence>
<dbReference type="Gene3D" id="3.30.830.10">
    <property type="entry name" value="Metalloenzyme, LuxS/M16 peptidase-like"/>
    <property type="match status" value="1"/>
</dbReference>
<evidence type="ECO:0000313" key="1">
    <source>
        <dbReference type="EMBL" id="MPM73049.1"/>
    </source>
</evidence>
<proteinExistence type="predicted"/>
<gene>
    <name evidence="1" type="ORF">SDC9_120025</name>
</gene>
<accession>A0A645C5Y7</accession>
<reference evidence="1" key="1">
    <citation type="submission" date="2019-08" db="EMBL/GenBank/DDBJ databases">
        <authorList>
            <person name="Kucharzyk K."/>
            <person name="Murdoch R.W."/>
            <person name="Higgins S."/>
            <person name="Loffler F."/>
        </authorList>
    </citation>
    <scope>NUCLEOTIDE SEQUENCE</scope>
</reference>